<comment type="subcellular location">
    <subcellularLocation>
        <location evidence="1">Cell membrane</location>
        <topology evidence="1">Peripheral membrane protein</topology>
        <orientation evidence="1">Cytoplasmic side</orientation>
    </subcellularLocation>
</comment>
<dbReference type="GO" id="GO:0006631">
    <property type="term" value="P:fatty acid metabolic process"/>
    <property type="evidence" value="ECO:0007669"/>
    <property type="project" value="TreeGrafter"/>
</dbReference>
<dbReference type="PANTHER" id="PTHR12563">
    <property type="entry name" value="GLYCEROL-3-PHOSPHATE ACYLTRANSFERASE"/>
    <property type="match status" value="1"/>
</dbReference>
<dbReference type="PANTHER" id="PTHR12563:SF17">
    <property type="entry name" value="DIHYDROXYACETONE PHOSPHATE ACYLTRANSFERASE"/>
    <property type="match status" value="1"/>
</dbReference>
<evidence type="ECO:0000259" key="7">
    <source>
        <dbReference type="SMART" id="SM00563"/>
    </source>
</evidence>
<evidence type="ECO:0000256" key="3">
    <source>
        <dbReference type="ARBA" id="ARBA00022475"/>
    </source>
</evidence>
<dbReference type="InterPro" id="IPR041728">
    <property type="entry name" value="GPAT/DHAPAT_LPLAT"/>
</dbReference>
<evidence type="ECO:0000256" key="1">
    <source>
        <dbReference type="ARBA" id="ARBA00004413"/>
    </source>
</evidence>
<evidence type="ECO:0000256" key="5">
    <source>
        <dbReference type="ARBA" id="ARBA00023136"/>
    </source>
</evidence>
<dbReference type="Pfam" id="PF19277">
    <property type="entry name" value="GPAT_C"/>
    <property type="match status" value="1"/>
</dbReference>
<dbReference type="InterPro" id="IPR045520">
    <property type="entry name" value="GPAT/DHAPAT_C"/>
</dbReference>
<dbReference type="GO" id="GO:0004366">
    <property type="term" value="F:glycerol-3-phosphate O-acyltransferase activity"/>
    <property type="evidence" value="ECO:0007669"/>
    <property type="project" value="InterPro"/>
</dbReference>
<evidence type="ECO:0000313" key="8">
    <source>
        <dbReference type="EMBL" id="ABL97660.1"/>
    </source>
</evidence>
<organism evidence="8">
    <name type="scientific">uncultured marine bacterium EB0_39H12</name>
    <dbReference type="NCBI Taxonomy" id="415437"/>
    <lineage>
        <taxon>Bacteria</taxon>
        <taxon>environmental samples</taxon>
    </lineage>
</organism>
<dbReference type="InterPro" id="IPR002123">
    <property type="entry name" value="Plipid/glycerol_acylTrfase"/>
</dbReference>
<keyword evidence="3" id="KW-1003">Cell membrane</keyword>
<evidence type="ECO:0000256" key="4">
    <source>
        <dbReference type="ARBA" id="ARBA00022679"/>
    </source>
</evidence>
<name>A4GHU9_9BACT</name>
<dbReference type="InterPro" id="IPR028354">
    <property type="entry name" value="GPAT_PlsB"/>
</dbReference>
<dbReference type="SMART" id="SM00563">
    <property type="entry name" value="PlsC"/>
    <property type="match status" value="1"/>
</dbReference>
<keyword evidence="4 8" id="KW-0808">Transferase</keyword>
<dbReference type="GO" id="GO:0008654">
    <property type="term" value="P:phospholipid biosynthetic process"/>
    <property type="evidence" value="ECO:0007669"/>
    <property type="project" value="InterPro"/>
</dbReference>
<keyword evidence="5" id="KW-0472">Membrane</keyword>
<dbReference type="Pfam" id="PF01553">
    <property type="entry name" value="Acyltransferase"/>
    <property type="match status" value="1"/>
</dbReference>
<protein>
    <submittedName>
        <fullName evidence="8">Glycerol-3-phosphate O-acyltransferase</fullName>
    </submittedName>
</protein>
<dbReference type="SUPFAM" id="SSF69593">
    <property type="entry name" value="Glycerol-3-phosphate (1)-acyltransferase"/>
    <property type="match status" value="1"/>
</dbReference>
<evidence type="ECO:0000256" key="2">
    <source>
        <dbReference type="ARBA" id="ARBA00007937"/>
    </source>
</evidence>
<reference evidence="8" key="1">
    <citation type="journal article" date="2007" name="Environ. Microbiol.">
        <title>Proteorhodopsin photosystem gene clusters exhibit co-evolutionary trends and shared ancestry among diverse marine microbial phyla.</title>
        <authorList>
            <person name="McCarren J."/>
            <person name="Delong E.F."/>
        </authorList>
    </citation>
    <scope>NUCLEOTIDE SEQUENCE</scope>
</reference>
<dbReference type="AlphaFoldDB" id="A4GHU9"/>
<accession>A4GHU9</accession>
<evidence type="ECO:0000256" key="6">
    <source>
        <dbReference type="ARBA" id="ARBA00023315"/>
    </source>
</evidence>
<dbReference type="CDD" id="cd07993">
    <property type="entry name" value="LPLAT_DHAPAT-like"/>
    <property type="match status" value="1"/>
</dbReference>
<dbReference type="PIRSF" id="PIRSF000437">
    <property type="entry name" value="GPAT_DHAPAT"/>
    <property type="match status" value="1"/>
</dbReference>
<dbReference type="PIRSF" id="PIRSF500064">
    <property type="entry name" value="GPAT"/>
    <property type="match status" value="1"/>
</dbReference>
<dbReference type="EMBL" id="EF089399">
    <property type="protein sequence ID" value="ABL97660.1"/>
    <property type="molecule type" value="Genomic_DNA"/>
</dbReference>
<comment type="similarity">
    <text evidence="2">Belongs to the GPAT/DAPAT family.</text>
</comment>
<dbReference type="NCBIfam" id="NF003441">
    <property type="entry name" value="PRK04974.1"/>
    <property type="match status" value="1"/>
</dbReference>
<dbReference type="GO" id="GO:0005886">
    <property type="term" value="C:plasma membrane"/>
    <property type="evidence" value="ECO:0007669"/>
    <property type="project" value="UniProtKB-SubCell"/>
</dbReference>
<keyword evidence="6 8" id="KW-0012">Acyltransferase</keyword>
<dbReference type="NCBIfam" id="TIGR03703">
    <property type="entry name" value="plsB"/>
    <property type="match status" value="1"/>
</dbReference>
<sequence length="803" mass="93002">MIKFLSNNFIFKFLSFFIKPLISADVRYEGKEEFNQNYRIIYALSSESLIDLIVLNKVCKKQNITSPFDSLPNSKLKQFVSLKTPKYIVSEQKFQRQKTFNLEEILEVEKDIVIIPVSISWGKRPDKQQSLFKIIFSPSWRPAGSIKKIFKLLVHGRNIQIQFEKGLHVTDEIDLEKTNLQNSLILSRYLRAVFRKSKQAMLGPDISHRRTLVQSLVRNSHVRDEIKKLSDGKISRQRQLSKKAYKYANEICSDLNYPIVSLLVTGFTWFWNTRYDGLHTKNIDKIREISKENSLIFVPCHRSHIDYCALSYLLHENGLMLPQVAAGNNLNLPIIGGILRGGGGVFMRRSFMNNSLYSVVFFEYIRALMTRGSSIEFFPEGGRSRTGLSLPARPGLLSLTLRSFASLKMKQVKVIPVYIGYEKILEGQSYLSELSGGKKKTESIFDPFKVFKDFRNYLGNAYLNFSEPIDLETFLKENVGEDYEIQSPQEKPEWLDKVTIELGESVTRSINNSVAVTSSSLFAVALLTEPTQTLSKEDLTKRINFFLGLIEDTPDYKDVWLTQKDTEEIILKTEKLGFIQSKMIGSKKIYRPTSDQVATLSFYKNNIAHIFVLYSLICESVKFVNRAPKDKVIKLIQMIYPIFSKDFHLKNKMVDDIFIEQAIDVLIRKGLLELEDEVINAPSEHSRYREEYIALSNLCEPSLKRFYIAMSVIWNKEMILKEDFRKECKDIAKKLEALEGWPYPEFSDSAKFDNFLYMMIRTKFFKENEMNLLSASKITKKAKIGYEQFFDKEFIGFIDKQLI</sequence>
<gene>
    <name evidence="8" type="ORF">MBMO_EB0-39H12.0036</name>
</gene>
<feature type="domain" description="Phospholipid/glycerol acyltransferase" evidence="7">
    <location>
        <begin position="295"/>
        <end position="422"/>
    </location>
</feature>
<proteinExistence type="inferred from homology"/>
<dbReference type="InterPro" id="IPR022284">
    <property type="entry name" value="GPAT/DHAPAT"/>
</dbReference>